<evidence type="ECO:0000313" key="2">
    <source>
        <dbReference type="Proteomes" id="UP000499080"/>
    </source>
</evidence>
<name>A0A4Y2L5Z0_ARAVE</name>
<evidence type="ECO:0000313" key="1">
    <source>
        <dbReference type="EMBL" id="GBN10095.1"/>
    </source>
</evidence>
<protein>
    <submittedName>
        <fullName evidence="1">Uncharacterized protein</fullName>
    </submittedName>
</protein>
<comment type="caution">
    <text evidence="1">The sequence shown here is derived from an EMBL/GenBank/DDBJ whole genome shotgun (WGS) entry which is preliminary data.</text>
</comment>
<accession>A0A4Y2L5Z0</accession>
<proteinExistence type="predicted"/>
<sequence>MNSYNSQVISFQDNSHSWIFFESTQVLFLDKLPIFESWSNDLDDTSLIKRHATAMAGHLTLDGFILHKVHLHDGCSVESGLEHATFRIQSRGYDKVIAAQYSVVSIIS</sequence>
<dbReference type="Proteomes" id="UP000499080">
    <property type="component" value="Unassembled WGS sequence"/>
</dbReference>
<dbReference type="EMBL" id="BGPR01005428">
    <property type="protein sequence ID" value="GBN10095.1"/>
    <property type="molecule type" value="Genomic_DNA"/>
</dbReference>
<gene>
    <name evidence="1" type="ORF">AVEN_145222_1</name>
</gene>
<keyword evidence="2" id="KW-1185">Reference proteome</keyword>
<reference evidence="1 2" key="1">
    <citation type="journal article" date="2019" name="Sci. Rep.">
        <title>Orb-weaving spider Araneus ventricosus genome elucidates the spidroin gene catalogue.</title>
        <authorList>
            <person name="Kono N."/>
            <person name="Nakamura H."/>
            <person name="Ohtoshi R."/>
            <person name="Moran D.A.P."/>
            <person name="Shinohara A."/>
            <person name="Yoshida Y."/>
            <person name="Fujiwara M."/>
            <person name="Mori M."/>
            <person name="Tomita M."/>
            <person name="Arakawa K."/>
        </authorList>
    </citation>
    <scope>NUCLEOTIDE SEQUENCE [LARGE SCALE GENOMIC DNA]</scope>
</reference>
<organism evidence="1 2">
    <name type="scientific">Araneus ventricosus</name>
    <name type="common">Orbweaver spider</name>
    <name type="synonym">Epeira ventricosa</name>
    <dbReference type="NCBI Taxonomy" id="182803"/>
    <lineage>
        <taxon>Eukaryota</taxon>
        <taxon>Metazoa</taxon>
        <taxon>Ecdysozoa</taxon>
        <taxon>Arthropoda</taxon>
        <taxon>Chelicerata</taxon>
        <taxon>Arachnida</taxon>
        <taxon>Araneae</taxon>
        <taxon>Araneomorphae</taxon>
        <taxon>Entelegynae</taxon>
        <taxon>Araneoidea</taxon>
        <taxon>Araneidae</taxon>
        <taxon>Araneus</taxon>
    </lineage>
</organism>
<dbReference type="AlphaFoldDB" id="A0A4Y2L5Z0"/>